<dbReference type="Gene3D" id="3.30.70.330">
    <property type="match status" value="1"/>
</dbReference>
<dbReference type="EMBL" id="CM002298">
    <property type="protein sequence ID" value="ESW04785.1"/>
    <property type="molecule type" value="Genomic_DNA"/>
</dbReference>
<evidence type="ECO:0000259" key="2">
    <source>
        <dbReference type="PROSITE" id="PS50102"/>
    </source>
</evidence>
<dbReference type="InterPro" id="IPR000504">
    <property type="entry name" value="RRM_dom"/>
</dbReference>
<reference evidence="4" key="1">
    <citation type="journal article" date="2014" name="Nat. Genet.">
        <title>A reference genome for common bean and genome-wide analysis of dual domestications.</title>
        <authorList>
            <person name="Schmutz J."/>
            <person name="McClean P.E."/>
            <person name="Mamidi S."/>
            <person name="Wu G.A."/>
            <person name="Cannon S.B."/>
            <person name="Grimwood J."/>
            <person name="Jenkins J."/>
            <person name="Shu S."/>
            <person name="Song Q."/>
            <person name="Chavarro C."/>
            <person name="Torres-Torres M."/>
            <person name="Geffroy V."/>
            <person name="Moghaddam S.M."/>
            <person name="Gao D."/>
            <person name="Abernathy B."/>
            <person name="Barry K."/>
            <person name="Blair M."/>
            <person name="Brick M.A."/>
            <person name="Chovatia M."/>
            <person name="Gepts P."/>
            <person name="Goodstein D.M."/>
            <person name="Gonzales M."/>
            <person name="Hellsten U."/>
            <person name="Hyten D.L."/>
            <person name="Jia G."/>
            <person name="Kelly J.D."/>
            <person name="Kudrna D."/>
            <person name="Lee R."/>
            <person name="Richard M.M."/>
            <person name="Miklas P.N."/>
            <person name="Osorno J.M."/>
            <person name="Rodrigues J."/>
            <person name="Thareau V."/>
            <person name="Urrea C.A."/>
            <person name="Wang M."/>
            <person name="Yu Y."/>
            <person name="Zhang M."/>
            <person name="Wing R.A."/>
            <person name="Cregan P.B."/>
            <person name="Rokhsar D.S."/>
            <person name="Jackson S.A."/>
        </authorList>
    </citation>
    <scope>NUCLEOTIDE SEQUENCE [LARGE SCALE GENOMIC DNA]</scope>
    <source>
        <strain evidence="4">cv. G19833</strain>
    </source>
</reference>
<organism evidence="3 4">
    <name type="scientific">Phaseolus vulgaris</name>
    <name type="common">Kidney bean</name>
    <name type="synonym">French bean</name>
    <dbReference type="NCBI Taxonomy" id="3885"/>
    <lineage>
        <taxon>Eukaryota</taxon>
        <taxon>Viridiplantae</taxon>
        <taxon>Streptophyta</taxon>
        <taxon>Embryophyta</taxon>
        <taxon>Tracheophyta</taxon>
        <taxon>Spermatophyta</taxon>
        <taxon>Magnoliopsida</taxon>
        <taxon>eudicotyledons</taxon>
        <taxon>Gunneridae</taxon>
        <taxon>Pentapetalae</taxon>
        <taxon>rosids</taxon>
        <taxon>fabids</taxon>
        <taxon>Fabales</taxon>
        <taxon>Fabaceae</taxon>
        <taxon>Papilionoideae</taxon>
        <taxon>50 kb inversion clade</taxon>
        <taxon>NPAAA clade</taxon>
        <taxon>indigoferoid/millettioid clade</taxon>
        <taxon>Phaseoleae</taxon>
        <taxon>Phaseolus</taxon>
    </lineage>
</organism>
<protein>
    <recommendedName>
        <fullName evidence="2">RRM domain-containing protein</fullName>
    </recommendedName>
</protein>
<keyword evidence="4" id="KW-1185">Reference proteome</keyword>
<dbReference type="Pfam" id="PF00076">
    <property type="entry name" value="RRM_1"/>
    <property type="match status" value="1"/>
</dbReference>
<evidence type="ECO:0000256" key="1">
    <source>
        <dbReference type="PROSITE-ProRule" id="PRU00176"/>
    </source>
</evidence>
<feature type="non-terminal residue" evidence="3">
    <location>
        <position position="604"/>
    </location>
</feature>
<dbReference type="AlphaFoldDB" id="V7AHR1"/>
<sequence>MADTSFFFTHFPEHFQERDLWRVFQRWGRVLDVFVSRKLNARNQKFGFVRFQGVNDVVSLERELDSIWIGTWKMQVNLPKYQRAEGTRVQRNEGSGTNWNRGRTEQQQSFAQVVSGEVAQSGTGGNAGGAQGEEVTELTVVLESPSWLEGCYVGSLKVVSCMQALKECFVLGGFSHVSIRQLGESYVLLSCDEGEGLSKILTENKAWFDEMFLTVAPWDESFAVKERSMWLRCRGILLQMWCDQCFFRVGELVGEVVEIDEATKKKEKLEYVRTRVLSINGVSCTVSFEEEASFPDFFHKTVSGNWDGGGSKVDTEASSEEGSVGAILGVSAESEFEAVGGGKCRSKLRRFGGIRVRSGWMRGGRVRKQGEGVPFQDALSGALMENDFLGAKVGSVSSPLMSDACIPNKSKATSDWGRRSIDEGSSCIGERGLRSVEEELLGSSSEKGGVGSNVEGRHSRGIAGRGSLRMLEGVNGVGAEICNVSGKDFGWDSYVEVGPQHALIKEVGGKVLEGCKDADYVEVGPQQALIKEVGGKELEGCKDADTEALAKGFLLEHLGSKSWVGESIRPGISLEVSELAGVRVDEEGEDEIPFLNRNEESHGL</sequence>
<dbReference type="Proteomes" id="UP000000226">
    <property type="component" value="Chromosome 11"/>
</dbReference>
<dbReference type="SUPFAM" id="SSF54928">
    <property type="entry name" value="RNA-binding domain, RBD"/>
    <property type="match status" value="1"/>
</dbReference>
<evidence type="ECO:0000313" key="4">
    <source>
        <dbReference type="Proteomes" id="UP000000226"/>
    </source>
</evidence>
<dbReference type="InterPro" id="IPR035979">
    <property type="entry name" value="RBD_domain_sf"/>
</dbReference>
<dbReference type="PANTHER" id="PTHR34427">
    <property type="entry name" value="DUF4283 DOMAIN PROTEIN"/>
    <property type="match status" value="1"/>
</dbReference>
<dbReference type="GO" id="GO:0003723">
    <property type="term" value="F:RNA binding"/>
    <property type="evidence" value="ECO:0007669"/>
    <property type="project" value="UniProtKB-UniRule"/>
</dbReference>
<proteinExistence type="predicted"/>
<evidence type="ECO:0000313" key="3">
    <source>
        <dbReference type="EMBL" id="ESW04785.1"/>
    </source>
</evidence>
<gene>
    <name evidence="3" type="ORF">PHAVU_011G125000g</name>
</gene>
<dbReference type="SMART" id="SM00360">
    <property type="entry name" value="RRM"/>
    <property type="match status" value="1"/>
</dbReference>
<dbReference type="PANTHER" id="PTHR34427:SF5">
    <property type="entry name" value="DUF4283 DOMAIN-CONTAINING PROTEIN"/>
    <property type="match status" value="1"/>
</dbReference>
<name>V7AHR1_PHAVU</name>
<dbReference type="OrthoDB" id="1418158at2759"/>
<dbReference type="Gramene" id="ESW04785">
    <property type="protein sequence ID" value="ESW04785"/>
    <property type="gene ID" value="PHAVU_011G125000g"/>
</dbReference>
<keyword evidence="1" id="KW-0694">RNA-binding</keyword>
<dbReference type="CDD" id="cd00590">
    <property type="entry name" value="RRM_SF"/>
    <property type="match status" value="1"/>
</dbReference>
<accession>V7AHR1</accession>
<dbReference type="PROSITE" id="PS50102">
    <property type="entry name" value="RRM"/>
    <property type="match status" value="1"/>
</dbReference>
<dbReference type="InterPro" id="IPR012677">
    <property type="entry name" value="Nucleotide-bd_a/b_plait_sf"/>
</dbReference>
<feature type="domain" description="RRM" evidence="2">
    <location>
        <begin position="4"/>
        <end position="81"/>
    </location>
</feature>